<dbReference type="AlphaFoldDB" id="A0A0F9IDN0"/>
<evidence type="ECO:0000313" key="2">
    <source>
        <dbReference type="EMBL" id="KKL91900.1"/>
    </source>
</evidence>
<protein>
    <submittedName>
        <fullName evidence="2">Uncharacterized protein</fullName>
    </submittedName>
</protein>
<name>A0A0F9IDN0_9ZZZZ</name>
<gene>
    <name evidence="2" type="ORF">LCGC14_1890070</name>
</gene>
<comment type="caution">
    <text evidence="2">The sequence shown here is derived from an EMBL/GenBank/DDBJ whole genome shotgun (WGS) entry which is preliminary data.</text>
</comment>
<feature type="region of interest" description="Disordered" evidence="1">
    <location>
        <begin position="168"/>
        <end position="191"/>
    </location>
</feature>
<organism evidence="2">
    <name type="scientific">marine sediment metagenome</name>
    <dbReference type="NCBI Taxonomy" id="412755"/>
    <lineage>
        <taxon>unclassified sequences</taxon>
        <taxon>metagenomes</taxon>
        <taxon>ecological metagenomes</taxon>
    </lineage>
</organism>
<accession>A0A0F9IDN0</accession>
<sequence>MKTLGRVGLQLRKEDKFMIWRKRRKVERPPRPKVYYLACPLELDGKWPQLLEAEGLDVAPGPSALEEYLQTIANGAYEKLDLPRPTEEEIAQKTEEDFQPRTNIICRSGSAVVTVCGTSNDESGMHEIRMFTDLRDSPREERLALVLRIEEILICHGATIVDELEEDRKEYEKEKALEEKQQSGNAGGTVS</sequence>
<reference evidence="2" key="1">
    <citation type="journal article" date="2015" name="Nature">
        <title>Complex archaea that bridge the gap between prokaryotes and eukaryotes.</title>
        <authorList>
            <person name="Spang A."/>
            <person name="Saw J.H."/>
            <person name="Jorgensen S.L."/>
            <person name="Zaremba-Niedzwiedzka K."/>
            <person name="Martijn J."/>
            <person name="Lind A.E."/>
            <person name="van Eijk R."/>
            <person name="Schleper C."/>
            <person name="Guy L."/>
            <person name="Ettema T.J."/>
        </authorList>
    </citation>
    <scope>NUCLEOTIDE SEQUENCE</scope>
</reference>
<feature type="compositionally biased region" description="Basic and acidic residues" evidence="1">
    <location>
        <begin position="168"/>
        <end position="181"/>
    </location>
</feature>
<proteinExistence type="predicted"/>
<dbReference type="EMBL" id="LAZR01019612">
    <property type="protein sequence ID" value="KKL91900.1"/>
    <property type="molecule type" value="Genomic_DNA"/>
</dbReference>
<evidence type="ECO:0000256" key="1">
    <source>
        <dbReference type="SAM" id="MobiDB-lite"/>
    </source>
</evidence>